<feature type="region of interest" description="Disordered" evidence="1">
    <location>
        <begin position="163"/>
        <end position="182"/>
    </location>
</feature>
<keyword evidence="3" id="KW-1185">Reference proteome</keyword>
<accession>A0A246IZC9</accession>
<gene>
    <name evidence="2" type="ORF">CDN99_21745</name>
</gene>
<dbReference type="EMBL" id="NIOF01000012">
    <property type="protein sequence ID" value="OWQ85703.1"/>
    <property type="molecule type" value="Genomic_DNA"/>
</dbReference>
<comment type="caution">
    <text evidence="2">The sequence shown here is derived from an EMBL/GenBank/DDBJ whole genome shotgun (WGS) entry which is preliminary data.</text>
</comment>
<sequence>MPCLLCGANHTLLHCSTFARVPQPVKDAVKQLWDADPQGIAVGSPLEDWIYENVYSPGSGQQPALGWTYHYSPSYQGSDIVACIEERVYLSVKGARLLYVWQAIQPLFSGIGNTDVIQAKHCPHYIADGRPDSIVIYLRNKAAVWRFCDGLRDLRRQAKITDTDFKTDTPPGAGRIADLPGVSTARQPDDPGQSFGGELCHLLGETFDAKNRPMRIPYLDFLALCLASMKQAGIDITKPWNRPRQIL</sequence>
<proteinExistence type="predicted"/>
<evidence type="ECO:0000313" key="3">
    <source>
        <dbReference type="Proteomes" id="UP000197468"/>
    </source>
</evidence>
<organism evidence="2 3">
    <name type="scientific">Roseateles aquatilis</name>
    <dbReference type="NCBI Taxonomy" id="431061"/>
    <lineage>
        <taxon>Bacteria</taxon>
        <taxon>Pseudomonadati</taxon>
        <taxon>Pseudomonadota</taxon>
        <taxon>Betaproteobacteria</taxon>
        <taxon>Burkholderiales</taxon>
        <taxon>Sphaerotilaceae</taxon>
        <taxon>Roseateles</taxon>
    </lineage>
</organism>
<evidence type="ECO:0000313" key="2">
    <source>
        <dbReference type="EMBL" id="OWQ85703.1"/>
    </source>
</evidence>
<dbReference type="Proteomes" id="UP000197468">
    <property type="component" value="Unassembled WGS sequence"/>
</dbReference>
<dbReference type="AlphaFoldDB" id="A0A246IZC9"/>
<name>A0A246IZC9_9BURK</name>
<protein>
    <submittedName>
        <fullName evidence="2">Uncharacterized protein</fullName>
    </submittedName>
</protein>
<dbReference type="RefSeq" id="WP_088387006.1">
    <property type="nucleotide sequence ID" value="NZ_NIOF01000012.1"/>
</dbReference>
<reference evidence="2 3" key="1">
    <citation type="journal article" date="2008" name="Int. J. Syst. Evol. Microbiol.">
        <title>Description of Roseateles aquatilis sp. nov. and Roseateles terrae sp. nov., in the class Betaproteobacteria, and emended description of the genus Roseateles.</title>
        <authorList>
            <person name="Gomila M."/>
            <person name="Bowien B."/>
            <person name="Falsen E."/>
            <person name="Moore E.R."/>
            <person name="Lalucat J."/>
        </authorList>
    </citation>
    <scope>NUCLEOTIDE SEQUENCE [LARGE SCALE GENOMIC DNA]</scope>
    <source>
        <strain evidence="2 3">CCUG 48205</strain>
    </source>
</reference>
<evidence type="ECO:0000256" key="1">
    <source>
        <dbReference type="SAM" id="MobiDB-lite"/>
    </source>
</evidence>